<feature type="transmembrane region" description="Helical" evidence="11">
    <location>
        <begin position="339"/>
        <end position="363"/>
    </location>
</feature>
<dbReference type="Pfam" id="PF00571">
    <property type="entry name" value="CBS"/>
    <property type="match status" value="2"/>
</dbReference>
<evidence type="ECO:0000256" key="11">
    <source>
        <dbReference type="SAM" id="Phobius"/>
    </source>
</evidence>
<comment type="subcellular location">
    <subcellularLocation>
        <location evidence="1">Membrane</location>
        <topology evidence="1">Multi-pass membrane protein</topology>
    </subcellularLocation>
</comment>
<dbReference type="InterPro" id="IPR046342">
    <property type="entry name" value="CBS_dom_sf"/>
</dbReference>
<feature type="transmembrane region" description="Helical" evidence="11">
    <location>
        <begin position="193"/>
        <end position="212"/>
    </location>
</feature>
<feature type="transmembrane region" description="Helical" evidence="11">
    <location>
        <begin position="228"/>
        <end position="256"/>
    </location>
</feature>
<feature type="transmembrane region" description="Helical" evidence="11">
    <location>
        <begin position="311"/>
        <end position="332"/>
    </location>
</feature>
<evidence type="ECO:0000256" key="3">
    <source>
        <dbReference type="ARBA" id="ARBA00022692"/>
    </source>
</evidence>
<evidence type="ECO:0000256" key="4">
    <source>
        <dbReference type="ARBA" id="ARBA00022989"/>
    </source>
</evidence>
<dbReference type="SMART" id="SM00116">
    <property type="entry name" value="CBS"/>
    <property type="match status" value="1"/>
</dbReference>
<feature type="transmembrane region" description="Helical" evidence="11">
    <location>
        <begin position="109"/>
        <end position="127"/>
    </location>
</feature>
<reference evidence="13 14" key="1">
    <citation type="submission" date="2022-03" db="EMBL/GenBank/DDBJ databases">
        <title>Novel taxa within the pig intestine.</title>
        <authorList>
            <person name="Wylensek D."/>
            <person name="Bishof K."/>
            <person name="Afrizal A."/>
            <person name="Clavel T."/>
        </authorList>
    </citation>
    <scope>NUCLEOTIDE SEQUENCE [LARGE SCALE GENOMIC DNA]</scope>
    <source>
        <strain evidence="13 14">CLA-KB-P66</strain>
    </source>
</reference>
<dbReference type="RefSeq" id="WP_370396858.1">
    <property type="nucleotide sequence ID" value="NZ_JALBUT010000004.1"/>
</dbReference>
<keyword evidence="6 11" id="KW-0472">Membrane</keyword>
<keyword evidence="5" id="KW-0406">Ion transport</keyword>
<keyword evidence="8" id="KW-0868">Chloride</keyword>
<gene>
    <name evidence="13" type="ORF">MOX91_04350</name>
</gene>
<dbReference type="CDD" id="cd02205">
    <property type="entry name" value="CBS_pair_SF"/>
    <property type="match status" value="1"/>
</dbReference>
<evidence type="ECO:0000256" key="10">
    <source>
        <dbReference type="PROSITE-ProRule" id="PRU00703"/>
    </source>
</evidence>
<evidence type="ECO:0000313" key="13">
    <source>
        <dbReference type="EMBL" id="MDX8415410.1"/>
    </source>
</evidence>
<feature type="transmembrane region" description="Helical" evidence="11">
    <location>
        <begin position="60"/>
        <end position="82"/>
    </location>
</feature>
<keyword evidence="3 11" id="KW-0812">Transmembrane</keyword>
<evidence type="ECO:0000313" key="14">
    <source>
        <dbReference type="Proteomes" id="UP001275932"/>
    </source>
</evidence>
<dbReference type="InterPro" id="IPR000644">
    <property type="entry name" value="CBS_dom"/>
</dbReference>
<keyword evidence="9" id="KW-0407">Ion channel</keyword>
<protein>
    <submittedName>
        <fullName evidence="13">Chloride channel protein</fullName>
    </submittedName>
</protein>
<feature type="transmembrane region" description="Helical" evidence="11">
    <location>
        <begin position="268"/>
        <end position="291"/>
    </location>
</feature>
<proteinExistence type="predicted"/>
<feature type="transmembrane region" description="Helical" evidence="11">
    <location>
        <begin position="369"/>
        <end position="387"/>
    </location>
</feature>
<dbReference type="PANTHER" id="PTHR43427">
    <property type="entry name" value="CHLORIDE CHANNEL PROTEIN CLC-E"/>
    <property type="match status" value="1"/>
</dbReference>
<organism evidence="13 14">
    <name type="scientific">Intestinicryptomonas porci</name>
    <dbReference type="NCBI Taxonomy" id="2926320"/>
    <lineage>
        <taxon>Bacteria</taxon>
        <taxon>Pseudomonadati</taxon>
        <taxon>Verrucomicrobiota</taxon>
        <taxon>Opitutia</taxon>
        <taxon>Opitutales</taxon>
        <taxon>Intestinicryptomonaceae</taxon>
        <taxon>Intestinicryptomonas</taxon>
    </lineage>
</organism>
<dbReference type="SUPFAM" id="SSF81340">
    <property type="entry name" value="Clc chloride channel"/>
    <property type="match status" value="1"/>
</dbReference>
<dbReference type="PRINTS" id="PR00762">
    <property type="entry name" value="CLCHANNEL"/>
</dbReference>
<dbReference type="EMBL" id="JALBUT010000004">
    <property type="protein sequence ID" value="MDX8415410.1"/>
    <property type="molecule type" value="Genomic_DNA"/>
</dbReference>
<feature type="domain" description="CBS" evidence="12">
    <location>
        <begin position="523"/>
        <end position="583"/>
    </location>
</feature>
<evidence type="ECO:0000256" key="6">
    <source>
        <dbReference type="ARBA" id="ARBA00023136"/>
    </source>
</evidence>
<feature type="transmembrane region" description="Helical" evidence="11">
    <location>
        <begin position="399"/>
        <end position="418"/>
    </location>
</feature>
<evidence type="ECO:0000256" key="1">
    <source>
        <dbReference type="ARBA" id="ARBA00004141"/>
    </source>
</evidence>
<keyword evidence="2" id="KW-0813">Transport</keyword>
<accession>A0ABU4WFS0</accession>
<dbReference type="InterPro" id="IPR014743">
    <property type="entry name" value="Cl-channel_core"/>
</dbReference>
<dbReference type="SUPFAM" id="SSF54631">
    <property type="entry name" value="CBS-domain pair"/>
    <property type="match status" value="1"/>
</dbReference>
<dbReference type="PANTHER" id="PTHR43427:SF6">
    <property type="entry name" value="CHLORIDE CHANNEL PROTEIN CLC-E"/>
    <property type="match status" value="1"/>
</dbReference>
<evidence type="ECO:0000259" key="12">
    <source>
        <dbReference type="PROSITE" id="PS51371"/>
    </source>
</evidence>
<evidence type="ECO:0000256" key="5">
    <source>
        <dbReference type="ARBA" id="ARBA00023065"/>
    </source>
</evidence>
<evidence type="ECO:0000256" key="7">
    <source>
        <dbReference type="ARBA" id="ARBA00023173"/>
    </source>
</evidence>
<evidence type="ECO:0000256" key="2">
    <source>
        <dbReference type="ARBA" id="ARBA00022448"/>
    </source>
</evidence>
<feature type="transmembrane region" description="Helical" evidence="11">
    <location>
        <begin position="157"/>
        <end position="181"/>
    </location>
</feature>
<dbReference type="Proteomes" id="UP001275932">
    <property type="component" value="Unassembled WGS sequence"/>
</dbReference>
<keyword evidence="10" id="KW-0129">CBS domain</keyword>
<dbReference type="PROSITE" id="PS51371">
    <property type="entry name" value="CBS"/>
    <property type="match status" value="1"/>
</dbReference>
<evidence type="ECO:0000256" key="8">
    <source>
        <dbReference type="ARBA" id="ARBA00023214"/>
    </source>
</evidence>
<dbReference type="Gene3D" id="3.10.580.10">
    <property type="entry name" value="CBS-domain"/>
    <property type="match status" value="1"/>
</dbReference>
<sequence length="583" mass="62324">MSAKFSKVLSDLNRDRIFIVLCALIGLLGGTLAVAFHLAITYLFKWIWLSGGIFGEEYRVFMMPLFPFLAGAFVGLCVNGFAKSASGGGIPQTKRVFFNDFGIFKLKDIFYRFFFSSVFIGFGNSAGREGPTVHLCAALSSVIAQKFGLSKQKVRDAVPAGIGAGISASFNAPLSAVSFVFEEFFGGFSNARGAGGIFIAVAVAAAVSRILIGENPVLAIANVEFHTGWWMLVCLPIAVISGVLGHLFLGGILGLRKFCLGFSKVPKWIWTALGGLCVGILATLAYVWSGGYDSVFSIGYNVLLPAFDSGVALRSMLVIFAFKFVCTLINYATGGSGGVFSGTIVIGGMLGGSLGALFCMLFGLDSSVVGAALMMGIGACLASIVRCPITSILMIFELTLNYSLIIPIILGNLIAYFISTRLSPIGLYDSVLLQDGIALKKMASFRGNRDWANLPVSAIMTFSVKGVKASQKAEEAVSEIKNSAHRYRSYPVFDDTGGFAGFAKSEDIFKPENSDLICAEIISSPPKTYITADTSITKAANYMIERDVLELAVVDELSPEKLLGILTLHDIARQQNASEPFDK</sequence>
<evidence type="ECO:0000256" key="9">
    <source>
        <dbReference type="ARBA" id="ARBA00023303"/>
    </source>
</evidence>
<dbReference type="InterPro" id="IPR050368">
    <property type="entry name" value="ClC-type_chloride_channel"/>
</dbReference>
<dbReference type="CDD" id="cd00400">
    <property type="entry name" value="Voltage_gated_ClC"/>
    <property type="match status" value="1"/>
</dbReference>
<comment type="caution">
    <text evidence="13">The sequence shown here is derived from an EMBL/GenBank/DDBJ whole genome shotgun (WGS) entry which is preliminary data.</text>
</comment>
<keyword evidence="14" id="KW-1185">Reference proteome</keyword>
<name>A0ABU4WFS0_9BACT</name>
<dbReference type="Pfam" id="PF00654">
    <property type="entry name" value="Voltage_CLC"/>
    <property type="match status" value="1"/>
</dbReference>
<keyword evidence="7" id="KW-0869">Chloride channel</keyword>
<feature type="transmembrane region" description="Helical" evidence="11">
    <location>
        <begin position="17"/>
        <end position="40"/>
    </location>
</feature>
<dbReference type="InterPro" id="IPR001807">
    <property type="entry name" value="ClC"/>
</dbReference>
<dbReference type="Gene3D" id="1.10.3080.10">
    <property type="entry name" value="Clc chloride channel"/>
    <property type="match status" value="1"/>
</dbReference>
<keyword evidence="4 11" id="KW-1133">Transmembrane helix</keyword>